<dbReference type="InterPro" id="IPR007344">
    <property type="entry name" value="GrpB/CoaE"/>
</dbReference>
<keyword evidence="4 5" id="KW-0067">ATP-binding</keyword>
<dbReference type="EMBL" id="CP001778">
    <property type="protein sequence ID" value="ADD43421.1"/>
    <property type="molecule type" value="Genomic_DNA"/>
</dbReference>
<dbReference type="NCBIfam" id="NF002879">
    <property type="entry name" value="PRK03333.1"/>
    <property type="match status" value="1"/>
</dbReference>
<evidence type="ECO:0000256" key="2">
    <source>
        <dbReference type="ARBA" id="ARBA00011058"/>
    </source>
</evidence>
<comment type="catalytic activity">
    <reaction evidence="5">
        <text>3'-dephospho-CoA + ATP = ADP + CoA + H(+)</text>
        <dbReference type="Rhea" id="RHEA:18245"/>
        <dbReference type="ChEBI" id="CHEBI:15378"/>
        <dbReference type="ChEBI" id="CHEBI:30616"/>
        <dbReference type="ChEBI" id="CHEBI:57287"/>
        <dbReference type="ChEBI" id="CHEBI:57328"/>
        <dbReference type="ChEBI" id="CHEBI:456216"/>
        <dbReference type="EC" id="2.7.1.24"/>
    </reaction>
</comment>
<evidence type="ECO:0000256" key="5">
    <source>
        <dbReference type="HAMAP-Rule" id="MF_00376"/>
    </source>
</evidence>
<dbReference type="Pfam" id="PF04229">
    <property type="entry name" value="GrpB"/>
    <property type="match status" value="1"/>
</dbReference>
<dbReference type="KEGG" id="sna:Snas_3764"/>
<dbReference type="GO" id="GO:0005524">
    <property type="term" value="F:ATP binding"/>
    <property type="evidence" value="ECO:0007669"/>
    <property type="project" value="UniProtKB-UniRule"/>
</dbReference>
<dbReference type="Pfam" id="PF01121">
    <property type="entry name" value="CoaE"/>
    <property type="match status" value="1"/>
</dbReference>
<dbReference type="AlphaFoldDB" id="D3PXU1"/>
<dbReference type="PROSITE" id="PS51219">
    <property type="entry name" value="DPCK"/>
    <property type="match status" value="1"/>
</dbReference>
<dbReference type="Gene3D" id="3.30.460.10">
    <property type="entry name" value="Beta Polymerase, domain 2"/>
    <property type="match status" value="1"/>
</dbReference>
<dbReference type="PANTHER" id="PTHR34822:SF1">
    <property type="entry name" value="GRPB FAMILY PROTEIN"/>
    <property type="match status" value="1"/>
</dbReference>
<dbReference type="HAMAP" id="MF_00376">
    <property type="entry name" value="Dephospho_CoA_kinase"/>
    <property type="match status" value="1"/>
</dbReference>
<dbReference type="GO" id="GO:0005737">
    <property type="term" value="C:cytoplasm"/>
    <property type="evidence" value="ECO:0007669"/>
    <property type="project" value="UniProtKB-SubCell"/>
</dbReference>
<dbReference type="InterPro" id="IPR043519">
    <property type="entry name" value="NT_sf"/>
</dbReference>
<feature type="binding site" evidence="5">
    <location>
        <begin position="11"/>
        <end position="16"/>
    </location>
    <ligand>
        <name>ATP</name>
        <dbReference type="ChEBI" id="CHEBI:30616"/>
    </ligand>
</feature>
<dbReference type="EC" id="2.7.1.24" evidence="5 6"/>
<protein>
    <recommendedName>
        <fullName evidence="5 6">Dephospho-CoA kinase</fullName>
        <ecNumber evidence="5 6">2.7.1.24</ecNumber>
    </recommendedName>
    <alternativeName>
        <fullName evidence="5">Dephosphocoenzyme A kinase</fullName>
    </alternativeName>
</protein>
<comment type="subcellular location">
    <subcellularLocation>
        <location evidence="5">Cytoplasm</location>
    </subcellularLocation>
</comment>
<proteinExistence type="inferred from homology"/>
<dbReference type="SUPFAM" id="SSF52540">
    <property type="entry name" value="P-loop containing nucleoside triphosphate hydrolases"/>
    <property type="match status" value="1"/>
</dbReference>
<comment type="similarity">
    <text evidence="1">In the N-terminal section; belongs to the CoaE family.</text>
</comment>
<dbReference type="UniPathway" id="UPA00241">
    <property type="reaction ID" value="UER00356"/>
</dbReference>
<dbReference type="eggNOG" id="COG2320">
    <property type="taxonomic scope" value="Bacteria"/>
</dbReference>
<keyword evidence="8" id="KW-1185">Reference proteome</keyword>
<evidence type="ECO:0000256" key="3">
    <source>
        <dbReference type="ARBA" id="ARBA00022741"/>
    </source>
</evidence>
<dbReference type="InterPro" id="IPR027417">
    <property type="entry name" value="P-loop_NTPase"/>
</dbReference>
<sequence>MLSVGLTGGIGAGKSTVARRLTELGAVLIDSDVLAREVIAPGTPGLAKVADTFGADILDATGALDRAALAQRVFADPEARTRLEAIIHPLVRQRSVELAEAAADDAIVVNDVPLLAEVGLAPTFDLVIVVEASHELRLERLTARGLPAEQAQARIAAQASDDVRRAVADVVIDNAGTVDDLNAAVDALWHERLVPFEDNKRNRRIARRSETITMADYSPQWPSRFERLAARLRHVMGDKALRVDHVGSTAVPGLVAKDVIDIQITVADLADADAAAEQLAAAGFPRLEGITNDTPKPFAPEVSQWRKRMHCGCDPRNITQIHIRQVDSAGWRYALLFVDWLRADTAARDDYAHHKRALANDHATTSDYADAKEPWFDLALPRAEDWAKRTNWHPA</sequence>
<dbReference type="PANTHER" id="PTHR34822">
    <property type="entry name" value="GRPB DOMAIN PROTEIN (AFU_ORTHOLOGUE AFUA_1G01530)"/>
    <property type="match status" value="1"/>
</dbReference>
<organism evidence="7 8">
    <name type="scientific">Stackebrandtia nassauensis (strain DSM 44728 / CIP 108903 / NRRL B-16338 / NBRC 102104 / LLR-40K-21)</name>
    <dbReference type="NCBI Taxonomy" id="446470"/>
    <lineage>
        <taxon>Bacteria</taxon>
        <taxon>Bacillati</taxon>
        <taxon>Actinomycetota</taxon>
        <taxon>Actinomycetes</taxon>
        <taxon>Glycomycetales</taxon>
        <taxon>Glycomycetaceae</taxon>
        <taxon>Stackebrandtia</taxon>
    </lineage>
</organism>
<dbReference type="GO" id="GO:0015937">
    <property type="term" value="P:coenzyme A biosynthetic process"/>
    <property type="evidence" value="ECO:0007669"/>
    <property type="project" value="UniProtKB-UniRule"/>
</dbReference>
<dbReference type="InterPro" id="IPR001977">
    <property type="entry name" value="Depp_CoAkinase"/>
</dbReference>
<dbReference type="GO" id="GO:0004140">
    <property type="term" value="F:dephospho-CoA kinase activity"/>
    <property type="evidence" value="ECO:0007669"/>
    <property type="project" value="UniProtKB-UniRule"/>
</dbReference>
<evidence type="ECO:0000313" key="7">
    <source>
        <dbReference type="EMBL" id="ADD43421.1"/>
    </source>
</evidence>
<evidence type="ECO:0000313" key="8">
    <source>
        <dbReference type="Proteomes" id="UP000000844"/>
    </source>
</evidence>
<accession>D3PXU1</accession>
<dbReference type="NCBIfam" id="TIGR00152">
    <property type="entry name" value="dephospho-CoA kinase"/>
    <property type="match status" value="1"/>
</dbReference>
<keyword evidence="5 7" id="KW-0808">Transferase</keyword>
<dbReference type="OrthoDB" id="9812943at2"/>
<name>D3PXU1_STANL</name>
<comment type="similarity">
    <text evidence="5">Belongs to the CoaE family.</text>
</comment>
<dbReference type="SUPFAM" id="SSF81301">
    <property type="entry name" value="Nucleotidyltransferase"/>
    <property type="match status" value="1"/>
</dbReference>
<dbReference type="HOGENOM" id="CLU_067032_0_0_11"/>
<dbReference type="CDD" id="cd02022">
    <property type="entry name" value="DPCK"/>
    <property type="match status" value="1"/>
</dbReference>
<comment type="pathway">
    <text evidence="5">Cofactor biosynthesis; coenzyme A biosynthesis; CoA from (R)-pantothenate: step 5/5.</text>
</comment>
<dbReference type="Proteomes" id="UP000000844">
    <property type="component" value="Chromosome"/>
</dbReference>
<keyword evidence="5" id="KW-0963">Cytoplasm</keyword>
<dbReference type="STRING" id="446470.Snas_3764"/>
<reference evidence="7 8" key="1">
    <citation type="journal article" date="2009" name="Stand. Genomic Sci.">
        <title>Complete genome sequence of Stackebrandtia nassauensis type strain (LLR-40K-21).</title>
        <authorList>
            <person name="Munk C."/>
            <person name="Lapidus A."/>
            <person name="Copeland A."/>
            <person name="Jando M."/>
            <person name="Mayilraj S."/>
            <person name="Glavina Del Rio T."/>
            <person name="Nolan M."/>
            <person name="Chen F."/>
            <person name="Lucas S."/>
            <person name="Tice H."/>
            <person name="Cheng J.F."/>
            <person name="Han C."/>
            <person name="Detter J.C."/>
            <person name="Bruce D."/>
            <person name="Goodwin L."/>
            <person name="Chain P."/>
            <person name="Pitluck S."/>
            <person name="Goker M."/>
            <person name="Ovchinikova G."/>
            <person name="Pati A."/>
            <person name="Ivanova N."/>
            <person name="Mavromatis K."/>
            <person name="Chen A."/>
            <person name="Palaniappan K."/>
            <person name="Land M."/>
            <person name="Hauser L."/>
            <person name="Chang Y.J."/>
            <person name="Jeffries C.D."/>
            <person name="Bristow J."/>
            <person name="Eisen J.A."/>
            <person name="Markowitz V."/>
            <person name="Hugenholtz P."/>
            <person name="Kyrpides N.C."/>
            <person name="Klenk H.P."/>
        </authorList>
    </citation>
    <scope>NUCLEOTIDE SEQUENCE [LARGE SCALE GENOMIC DNA]</scope>
    <source>
        <strain evidence="8">DSM 44728 / CIP 108903 / NRRL B-16338 / NBRC 102104 / LLR-40K-21</strain>
    </source>
</reference>
<comment type="similarity">
    <text evidence="2">In the C-terminal section; belongs to the UPF0157 (GrpB) family.</text>
</comment>
<evidence type="ECO:0000256" key="1">
    <source>
        <dbReference type="ARBA" id="ARBA00008826"/>
    </source>
</evidence>
<evidence type="ECO:0000256" key="4">
    <source>
        <dbReference type="ARBA" id="ARBA00022840"/>
    </source>
</evidence>
<comment type="function">
    <text evidence="5">Catalyzes the phosphorylation of the 3'-hydroxyl group of dephosphocoenzyme A to form coenzyme A.</text>
</comment>
<keyword evidence="5 7" id="KW-0418">Kinase</keyword>
<evidence type="ECO:0000256" key="6">
    <source>
        <dbReference type="NCBIfam" id="TIGR00152"/>
    </source>
</evidence>
<dbReference type="Gene3D" id="3.40.50.300">
    <property type="entry name" value="P-loop containing nucleotide triphosphate hydrolases"/>
    <property type="match status" value="1"/>
</dbReference>
<keyword evidence="3 5" id="KW-0547">Nucleotide-binding</keyword>
<keyword evidence="5" id="KW-0173">Coenzyme A biosynthesis</keyword>
<dbReference type="eggNOG" id="COG0237">
    <property type="taxonomic scope" value="Bacteria"/>
</dbReference>
<gene>
    <name evidence="5" type="primary">coaE</name>
    <name evidence="7" type="ordered locus">Snas_3764</name>
</gene>
<dbReference type="RefSeq" id="WP_013018992.1">
    <property type="nucleotide sequence ID" value="NC_013947.1"/>
</dbReference>